<dbReference type="AlphaFoldDB" id="A0A9W7CCY7"/>
<evidence type="ECO:0000313" key="3">
    <source>
        <dbReference type="Proteomes" id="UP001165160"/>
    </source>
</evidence>
<dbReference type="Proteomes" id="UP001165160">
    <property type="component" value="Unassembled WGS sequence"/>
</dbReference>
<keyword evidence="1" id="KW-0732">Signal</keyword>
<evidence type="ECO:0000256" key="1">
    <source>
        <dbReference type="SAM" id="SignalP"/>
    </source>
</evidence>
<comment type="caution">
    <text evidence="2">The sequence shown here is derived from an EMBL/GenBank/DDBJ whole genome shotgun (WGS) entry which is preliminary data.</text>
</comment>
<organism evidence="2 3">
    <name type="scientific">Triparma verrucosa</name>
    <dbReference type="NCBI Taxonomy" id="1606542"/>
    <lineage>
        <taxon>Eukaryota</taxon>
        <taxon>Sar</taxon>
        <taxon>Stramenopiles</taxon>
        <taxon>Ochrophyta</taxon>
        <taxon>Bolidophyceae</taxon>
        <taxon>Parmales</taxon>
        <taxon>Triparmaceae</taxon>
        <taxon>Triparma</taxon>
    </lineage>
</organism>
<gene>
    <name evidence="2" type="ORF">TrVE_jg5914</name>
</gene>
<proteinExistence type="predicted"/>
<reference evidence="3" key="1">
    <citation type="journal article" date="2023" name="Commun. Biol.">
        <title>Genome analysis of Parmales, the sister group of diatoms, reveals the evolutionary specialization of diatoms from phago-mixotrophs to photoautotrophs.</title>
        <authorList>
            <person name="Ban H."/>
            <person name="Sato S."/>
            <person name="Yoshikawa S."/>
            <person name="Yamada K."/>
            <person name="Nakamura Y."/>
            <person name="Ichinomiya M."/>
            <person name="Sato N."/>
            <person name="Blanc-Mathieu R."/>
            <person name="Endo H."/>
            <person name="Kuwata A."/>
            <person name="Ogata H."/>
        </authorList>
    </citation>
    <scope>NUCLEOTIDE SEQUENCE [LARGE SCALE GENOMIC DNA]</scope>
    <source>
        <strain evidence="3">NIES 3699</strain>
    </source>
</reference>
<accession>A0A9W7CCY7</accession>
<feature type="chain" id="PRO_5040941096" evidence="1">
    <location>
        <begin position="21"/>
        <end position="219"/>
    </location>
</feature>
<dbReference type="EMBL" id="BRXX01000301">
    <property type="protein sequence ID" value="GMI03435.1"/>
    <property type="molecule type" value="Genomic_DNA"/>
</dbReference>
<evidence type="ECO:0000313" key="2">
    <source>
        <dbReference type="EMBL" id="GMI03435.1"/>
    </source>
</evidence>
<feature type="signal peptide" evidence="1">
    <location>
        <begin position="1"/>
        <end position="20"/>
    </location>
</feature>
<protein>
    <submittedName>
        <fullName evidence="2">Uncharacterized protein</fullName>
    </submittedName>
</protein>
<sequence length="219" mass="24063">MKFRQSLLAVTLSLLPLTLASPQSQSSPPPPPLWGGALQWSSLVNFSDPGDSPLPDPTWQFTYHYDSINSSEIYLHGPNNGDMVCINTAHYPPGDPCNVLTSSDGRTYITHIPSGECCISPHHYGMLNPDWLINSNATYNGTDNINGVDSYEWACMGSVNGINNYASTTSEGREPVAFWEEHKGAEKRWDFILDSYVVGAPDPGVFEVPEGCVKYCPIF</sequence>
<keyword evidence="3" id="KW-1185">Reference proteome</keyword>
<name>A0A9W7CCY7_9STRA</name>